<dbReference type="PANTHER" id="PTHR30502">
    <property type="entry name" value="2-KETO-3-DEOXY-L-RHAMNONATE ALDOLASE"/>
    <property type="match status" value="1"/>
</dbReference>
<dbReference type="GO" id="GO:0046872">
    <property type="term" value="F:metal ion binding"/>
    <property type="evidence" value="ECO:0007669"/>
    <property type="project" value="UniProtKB-KW"/>
</dbReference>
<evidence type="ECO:0000256" key="1">
    <source>
        <dbReference type="ARBA" id="ARBA00005568"/>
    </source>
</evidence>
<dbReference type="InterPro" id="IPR015813">
    <property type="entry name" value="Pyrv/PenolPyrv_kinase-like_dom"/>
</dbReference>
<dbReference type="InterPro" id="IPR005000">
    <property type="entry name" value="Aldolase/citrate-lyase_domain"/>
</dbReference>
<dbReference type="GO" id="GO:0016832">
    <property type="term" value="F:aldehyde-lyase activity"/>
    <property type="evidence" value="ECO:0007669"/>
    <property type="project" value="TreeGrafter"/>
</dbReference>
<dbReference type="OrthoDB" id="9802624at2"/>
<dbReference type="AlphaFoldDB" id="A0A2W7NA93"/>
<keyword evidence="3" id="KW-0456">Lyase</keyword>
<organism evidence="5 6">
    <name type="scientific">Palleronia aestuarii</name>
    <dbReference type="NCBI Taxonomy" id="568105"/>
    <lineage>
        <taxon>Bacteria</taxon>
        <taxon>Pseudomonadati</taxon>
        <taxon>Pseudomonadota</taxon>
        <taxon>Alphaproteobacteria</taxon>
        <taxon>Rhodobacterales</taxon>
        <taxon>Roseobacteraceae</taxon>
        <taxon>Palleronia</taxon>
    </lineage>
</organism>
<evidence type="ECO:0000256" key="2">
    <source>
        <dbReference type="ARBA" id="ARBA00022723"/>
    </source>
</evidence>
<dbReference type="SUPFAM" id="SSF51621">
    <property type="entry name" value="Phosphoenolpyruvate/pyruvate domain"/>
    <property type="match status" value="1"/>
</dbReference>
<dbReference type="PANTHER" id="PTHR30502:SF0">
    <property type="entry name" value="PHOSPHOENOLPYRUVATE CARBOXYLASE FAMILY PROTEIN"/>
    <property type="match status" value="1"/>
</dbReference>
<evidence type="ECO:0000256" key="3">
    <source>
        <dbReference type="ARBA" id="ARBA00023239"/>
    </source>
</evidence>
<accession>A0A2W7NA93</accession>
<keyword evidence="6" id="KW-1185">Reference proteome</keyword>
<comment type="similarity">
    <text evidence="1">Belongs to the HpcH/HpaI aldolase family.</text>
</comment>
<dbReference type="Gene3D" id="3.20.20.60">
    <property type="entry name" value="Phosphoenolpyruvate-binding domains"/>
    <property type="match status" value="1"/>
</dbReference>
<protein>
    <submittedName>
        <fullName evidence="5">2-dehydro-3-deoxyglucarate aldolase/4-hydroxy-2-oxoheptanedioate aldolase</fullName>
    </submittedName>
</protein>
<dbReference type="RefSeq" id="WP_111536789.1">
    <property type="nucleotide sequence ID" value="NZ_QKZL01000005.1"/>
</dbReference>
<proteinExistence type="inferred from homology"/>
<sequence length="266" mass="28005">MDITNPLKHRIRARTDVPLGSWLMSGAPSTAEAMGHCGFDFLVVDMEHVPIDTPQLAEILRAIQTTPARAVVRLPWNDRVMIKRALDAGAMTIMIPFVETAEEAEAAVAAAKYPPRGVRGVAAVHRGSAYGAASDYLARANDETCVIVQLETPGALHRMDAIAATPGLDAIFVGPGDMAASMGHIGQIGAEEVQETLARAAAKARALEVPVGIVGPTPDMVRAFIDMGYSFAAIASDIALMTGRAHSCLSELRGEVAQPPAPTAAY</sequence>
<dbReference type="Pfam" id="PF03328">
    <property type="entry name" value="HpcH_HpaI"/>
    <property type="match status" value="1"/>
</dbReference>
<dbReference type="EMBL" id="QKZL01000005">
    <property type="protein sequence ID" value="PZX16998.1"/>
    <property type="molecule type" value="Genomic_DNA"/>
</dbReference>
<comment type="caution">
    <text evidence="5">The sequence shown here is derived from an EMBL/GenBank/DDBJ whole genome shotgun (WGS) entry which is preliminary data.</text>
</comment>
<evidence type="ECO:0000313" key="6">
    <source>
        <dbReference type="Proteomes" id="UP000248916"/>
    </source>
</evidence>
<dbReference type="Proteomes" id="UP000248916">
    <property type="component" value="Unassembled WGS sequence"/>
</dbReference>
<feature type="domain" description="HpcH/HpaI aldolase/citrate lyase" evidence="4">
    <location>
        <begin position="20"/>
        <end position="240"/>
    </location>
</feature>
<reference evidence="5 6" key="1">
    <citation type="submission" date="2018-06" db="EMBL/GenBank/DDBJ databases">
        <title>Genomic Encyclopedia of Archaeal and Bacterial Type Strains, Phase II (KMG-II): from individual species to whole genera.</title>
        <authorList>
            <person name="Goeker M."/>
        </authorList>
    </citation>
    <scope>NUCLEOTIDE SEQUENCE [LARGE SCALE GENOMIC DNA]</scope>
    <source>
        <strain evidence="5 6">DSM 22009</strain>
    </source>
</reference>
<keyword evidence="2" id="KW-0479">Metal-binding</keyword>
<dbReference type="GO" id="GO:0005737">
    <property type="term" value="C:cytoplasm"/>
    <property type="evidence" value="ECO:0007669"/>
    <property type="project" value="TreeGrafter"/>
</dbReference>
<evidence type="ECO:0000259" key="4">
    <source>
        <dbReference type="Pfam" id="PF03328"/>
    </source>
</evidence>
<gene>
    <name evidence="5" type="ORF">LX81_01628</name>
</gene>
<dbReference type="InterPro" id="IPR040442">
    <property type="entry name" value="Pyrv_kinase-like_dom_sf"/>
</dbReference>
<evidence type="ECO:0000313" key="5">
    <source>
        <dbReference type="EMBL" id="PZX16998.1"/>
    </source>
</evidence>
<name>A0A2W7NA93_9RHOB</name>
<dbReference type="InterPro" id="IPR050251">
    <property type="entry name" value="HpcH-HpaI_aldolase"/>
</dbReference>